<gene>
    <name evidence="2" type="ORF">FIBSPDRAFT_289831</name>
</gene>
<evidence type="ECO:0000313" key="2">
    <source>
        <dbReference type="EMBL" id="KZP07300.1"/>
    </source>
</evidence>
<evidence type="ECO:0000256" key="1">
    <source>
        <dbReference type="SAM" id="MobiDB-lite"/>
    </source>
</evidence>
<sequence length="279" mass="30941">MIANYFRTSIQYFCPASLHICPRSSEHARAQYRMRGCASTPSSSTSAGLAKLPNRTERITTAPVIVYHHARLTGPHVPAHTATLRGECAEARHIAVLRMLGIWDVHVHGVGRKAKILGCSLSDKLLDRNDGDVQWAAGQLREQWRESDHGALYAATPRNICSSGFRIAALPTSHFPRPHAISALSFMEGPLDTMAQFPPSVQDRERWRPSHPPRCTPSSPLPREMQCREWEDHAPRRAHLAQATHCPSRECTVNLSTGNTRPGPCALRGGPVSARFERD</sequence>
<dbReference type="EMBL" id="KV417756">
    <property type="protein sequence ID" value="KZP07300.1"/>
    <property type="molecule type" value="Genomic_DNA"/>
</dbReference>
<feature type="region of interest" description="Disordered" evidence="1">
    <location>
        <begin position="202"/>
        <end position="222"/>
    </location>
</feature>
<keyword evidence="3" id="KW-1185">Reference proteome</keyword>
<name>A0A167XK29_9AGAM</name>
<proteinExistence type="predicted"/>
<evidence type="ECO:0000313" key="3">
    <source>
        <dbReference type="Proteomes" id="UP000076532"/>
    </source>
</evidence>
<organism evidence="2 3">
    <name type="scientific">Athelia psychrophila</name>
    <dbReference type="NCBI Taxonomy" id="1759441"/>
    <lineage>
        <taxon>Eukaryota</taxon>
        <taxon>Fungi</taxon>
        <taxon>Dikarya</taxon>
        <taxon>Basidiomycota</taxon>
        <taxon>Agaricomycotina</taxon>
        <taxon>Agaricomycetes</taxon>
        <taxon>Agaricomycetidae</taxon>
        <taxon>Atheliales</taxon>
        <taxon>Atheliaceae</taxon>
        <taxon>Athelia</taxon>
    </lineage>
</organism>
<accession>A0A167XK29</accession>
<feature type="region of interest" description="Disordered" evidence="1">
    <location>
        <begin position="257"/>
        <end position="279"/>
    </location>
</feature>
<reference evidence="2 3" key="1">
    <citation type="journal article" date="2016" name="Mol. Biol. Evol.">
        <title>Comparative Genomics of Early-Diverging Mushroom-Forming Fungi Provides Insights into the Origins of Lignocellulose Decay Capabilities.</title>
        <authorList>
            <person name="Nagy L.G."/>
            <person name="Riley R."/>
            <person name="Tritt A."/>
            <person name="Adam C."/>
            <person name="Daum C."/>
            <person name="Floudas D."/>
            <person name="Sun H."/>
            <person name="Yadav J.S."/>
            <person name="Pangilinan J."/>
            <person name="Larsson K.H."/>
            <person name="Matsuura K."/>
            <person name="Barry K."/>
            <person name="Labutti K."/>
            <person name="Kuo R."/>
            <person name="Ohm R.A."/>
            <person name="Bhattacharya S.S."/>
            <person name="Shirouzu T."/>
            <person name="Yoshinaga Y."/>
            <person name="Martin F.M."/>
            <person name="Grigoriev I.V."/>
            <person name="Hibbett D.S."/>
        </authorList>
    </citation>
    <scope>NUCLEOTIDE SEQUENCE [LARGE SCALE GENOMIC DNA]</scope>
    <source>
        <strain evidence="2 3">CBS 109695</strain>
    </source>
</reference>
<protein>
    <submittedName>
        <fullName evidence="2">Uncharacterized protein</fullName>
    </submittedName>
</protein>
<dbReference type="Proteomes" id="UP000076532">
    <property type="component" value="Unassembled WGS sequence"/>
</dbReference>
<dbReference type="AlphaFoldDB" id="A0A167XK29"/>